<dbReference type="AlphaFoldDB" id="A0A4R2F6H0"/>
<keyword evidence="1" id="KW-0472">Membrane</keyword>
<dbReference type="EMBL" id="SLWF01000033">
    <property type="protein sequence ID" value="TCN79522.1"/>
    <property type="molecule type" value="Genomic_DNA"/>
</dbReference>
<reference evidence="2 3" key="1">
    <citation type="submission" date="2019-03" db="EMBL/GenBank/DDBJ databases">
        <title>Freshwater and sediment microbial communities from various areas in North America, analyzing microbe dynamics in response to fracking.</title>
        <authorList>
            <person name="Lamendella R."/>
        </authorList>
    </citation>
    <scope>NUCLEOTIDE SEQUENCE [LARGE SCALE GENOMIC DNA]</scope>
    <source>
        <strain evidence="2 3">74A</strain>
    </source>
</reference>
<evidence type="ECO:0000313" key="3">
    <source>
        <dbReference type="Proteomes" id="UP000294832"/>
    </source>
</evidence>
<gene>
    <name evidence="2" type="ORF">EDC91_13329</name>
</gene>
<comment type="caution">
    <text evidence="2">The sequence shown here is derived from an EMBL/GenBank/DDBJ whole genome shotgun (WGS) entry which is preliminary data.</text>
</comment>
<organism evidence="2 3">
    <name type="scientific">Shewanella fodinae</name>
    <dbReference type="NCBI Taxonomy" id="552357"/>
    <lineage>
        <taxon>Bacteria</taxon>
        <taxon>Pseudomonadati</taxon>
        <taxon>Pseudomonadota</taxon>
        <taxon>Gammaproteobacteria</taxon>
        <taxon>Alteromonadales</taxon>
        <taxon>Shewanellaceae</taxon>
        <taxon>Shewanella</taxon>
    </lineage>
</organism>
<keyword evidence="1" id="KW-0812">Transmembrane</keyword>
<proteinExistence type="predicted"/>
<keyword evidence="3" id="KW-1185">Reference proteome</keyword>
<feature type="transmembrane region" description="Helical" evidence="1">
    <location>
        <begin position="6"/>
        <end position="23"/>
    </location>
</feature>
<dbReference type="Proteomes" id="UP000294832">
    <property type="component" value="Unassembled WGS sequence"/>
</dbReference>
<evidence type="ECO:0000256" key="1">
    <source>
        <dbReference type="SAM" id="Phobius"/>
    </source>
</evidence>
<evidence type="ECO:0000313" key="2">
    <source>
        <dbReference type="EMBL" id="TCN79522.1"/>
    </source>
</evidence>
<dbReference type="OrthoDB" id="6398666at2"/>
<accession>A0A4R2F6H0</accession>
<sequence>MTKAWPWLLLALLALVAVVNIYYGGQRQPRQLLLNCSSELYDHHDQQQSQYFLLLDLQASGHDALVNYRYFHTDGAPAGSVMMHGQITRGAAGVNYQIAISDKQEQLGDGQIPEHMQYLSYISDLNLNNHAVHPMTLEVLDADDKQQYAVVRVQPGNGVYGCRLQQ</sequence>
<keyword evidence="1" id="KW-1133">Transmembrane helix</keyword>
<dbReference type="RefSeq" id="WP_133040208.1">
    <property type="nucleotide sequence ID" value="NZ_BMXW01000010.1"/>
</dbReference>
<protein>
    <submittedName>
        <fullName evidence="2">Uncharacterized protein</fullName>
    </submittedName>
</protein>
<name>A0A4R2F6H0_9GAMM</name>